<evidence type="ECO:0000256" key="5">
    <source>
        <dbReference type="ARBA" id="ARBA00023242"/>
    </source>
</evidence>
<dbReference type="FunFam" id="1.10.10.60:FF:000223">
    <property type="entry name" value="Goosecoid homeobox 2"/>
    <property type="match status" value="1"/>
</dbReference>
<evidence type="ECO:0000256" key="4">
    <source>
        <dbReference type="ARBA" id="ARBA00023155"/>
    </source>
</evidence>
<name>A0A0L8ICK0_OCTBM</name>
<reference evidence="10" key="1">
    <citation type="submission" date="2015-07" db="EMBL/GenBank/DDBJ databases">
        <title>MeaNS - Measles Nucleotide Surveillance Program.</title>
        <authorList>
            <person name="Tran T."/>
            <person name="Druce J."/>
        </authorList>
    </citation>
    <scope>NUCLEOTIDE SEQUENCE</scope>
    <source>
        <strain evidence="10">UCB-OBI-ISO-001</strain>
        <tissue evidence="10">Gonad</tissue>
    </source>
</reference>
<gene>
    <name evidence="10" type="ORF">OCBIM_22019499mg</name>
</gene>
<dbReference type="PANTHER" id="PTHR46643:SF1">
    <property type="entry name" value="HOMEOBOX PROTEIN GOOSECOID-2"/>
    <property type="match status" value="1"/>
</dbReference>
<dbReference type="STRING" id="37653.A0A0L8ICK0"/>
<evidence type="ECO:0000256" key="6">
    <source>
        <dbReference type="PROSITE-ProRule" id="PRU00108"/>
    </source>
</evidence>
<proteinExistence type="inferred from homology"/>
<comment type="subcellular location">
    <subcellularLocation>
        <location evidence="1 6 7">Nucleus</location>
    </subcellularLocation>
</comment>
<dbReference type="SMART" id="SM00389">
    <property type="entry name" value="HOX"/>
    <property type="match status" value="1"/>
</dbReference>
<evidence type="ECO:0000256" key="7">
    <source>
        <dbReference type="RuleBase" id="RU000682"/>
    </source>
</evidence>
<protein>
    <recommendedName>
        <fullName evidence="9">Homeobox domain-containing protein</fullName>
    </recommendedName>
</protein>
<dbReference type="EMBL" id="KQ416013">
    <property type="protein sequence ID" value="KOF99119.1"/>
    <property type="molecule type" value="Genomic_DNA"/>
</dbReference>
<dbReference type="InterPro" id="IPR017970">
    <property type="entry name" value="Homeobox_CS"/>
</dbReference>
<keyword evidence="3 6" id="KW-0238">DNA-binding</keyword>
<keyword evidence="5 6" id="KW-0539">Nucleus</keyword>
<feature type="domain" description="Homeobox" evidence="9">
    <location>
        <begin position="36"/>
        <end position="96"/>
    </location>
</feature>
<dbReference type="PANTHER" id="PTHR46643">
    <property type="entry name" value="HOMEOBOX PROTEIN GOOSECOID-RELATED"/>
    <property type="match status" value="1"/>
</dbReference>
<dbReference type="AlphaFoldDB" id="A0A0L8ICK0"/>
<dbReference type="PROSITE" id="PS50071">
    <property type="entry name" value="HOMEOBOX_2"/>
    <property type="match status" value="1"/>
</dbReference>
<feature type="DNA-binding region" description="Homeobox" evidence="6">
    <location>
        <begin position="38"/>
        <end position="97"/>
    </location>
</feature>
<dbReference type="SUPFAM" id="SSF46689">
    <property type="entry name" value="Homeodomain-like"/>
    <property type="match status" value="1"/>
</dbReference>
<evidence type="ECO:0000256" key="2">
    <source>
        <dbReference type="ARBA" id="ARBA00006503"/>
    </source>
</evidence>
<dbReference type="GO" id="GO:0000981">
    <property type="term" value="F:DNA-binding transcription factor activity, RNA polymerase II-specific"/>
    <property type="evidence" value="ECO:0007669"/>
    <property type="project" value="InterPro"/>
</dbReference>
<dbReference type="OrthoDB" id="6159439at2759"/>
<dbReference type="InterPro" id="IPR009057">
    <property type="entry name" value="Homeodomain-like_sf"/>
</dbReference>
<organism evidence="10">
    <name type="scientific">Octopus bimaculoides</name>
    <name type="common">California two-spotted octopus</name>
    <dbReference type="NCBI Taxonomy" id="37653"/>
    <lineage>
        <taxon>Eukaryota</taxon>
        <taxon>Metazoa</taxon>
        <taxon>Spiralia</taxon>
        <taxon>Lophotrochozoa</taxon>
        <taxon>Mollusca</taxon>
        <taxon>Cephalopoda</taxon>
        <taxon>Coleoidea</taxon>
        <taxon>Octopodiformes</taxon>
        <taxon>Octopoda</taxon>
        <taxon>Incirrata</taxon>
        <taxon>Octopodidae</taxon>
        <taxon>Octopus</taxon>
    </lineage>
</organism>
<evidence type="ECO:0000256" key="3">
    <source>
        <dbReference type="ARBA" id="ARBA00023125"/>
    </source>
</evidence>
<dbReference type="InterPro" id="IPR001356">
    <property type="entry name" value="HD"/>
</dbReference>
<accession>A0A0L8ICK0</accession>
<feature type="region of interest" description="Disordered" evidence="8">
    <location>
        <begin position="91"/>
        <end position="125"/>
    </location>
</feature>
<dbReference type="GO" id="GO:0005634">
    <property type="term" value="C:nucleus"/>
    <property type="evidence" value="ECO:0007669"/>
    <property type="project" value="UniProtKB-SubCell"/>
</dbReference>
<feature type="compositionally biased region" description="Basic and acidic residues" evidence="8">
    <location>
        <begin position="112"/>
        <end position="125"/>
    </location>
</feature>
<evidence type="ECO:0000259" key="9">
    <source>
        <dbReference type="PROSITE" id="PS50071"/>
    </source>
</evidence>
<evidence type="ECO:0000313" key="10">
    <source>
        <dbReference type="EMBL" id="KOF99119.1"/>
    </source>
</evidence>
<dbReference type="CDD" id="cd00086">
    <property type="entry name" value="homeodomain"/>
    <property type="match status" value="1"/>
</dbReference>
<dbReference type="Gene3D" id="1.10.10.60">
    <property type="entry name" value="Homeodomain-like"/>
    <property type="match status" value="1"/>
</dbReference>
<sequence>MQEHRLEGFWSNSAYPVLLPNVQSCHSSDQIPLTAKRKRRHRTIFTEEQLEQLEATFQTTHYPDVLLREKLAMEVELKEERIEVWFKNRRAKWRRQKREESQKGTIDGDMLANKDDSNACKTDDERIDVLSLDPVPESVSLDMGLGLQASGEISSTASP</sequence>
<evidence type="ECO:0000256" key="8">
    <source>
        <dbReference type="SAM" id="MobiDB-lite"/>
    </source>
</evidence>
<keyword evidence="4 6" id="KW-0371">Homeobox</keyword>
<evidence type="ECO:0000256" key="1">
    <source>
        <dbReference type="ARBA" id="ARBA00004123"/>
    </source>
</evidence>
<dbReference type="PROSITE" id="PS00027">
    <property type="entry name" value="HOMEOBOX_1"/>
    <property type="match status" value="1"/>
</dbReference>
<dbReference type="GO" id="GO:0000978">
    <property type="term" value="F:RNA polymerase II cis-regulatory region sequence-specific DNA binding"/>
    <property type="evidence" value="ECO:0007669"/>
    <property type="project" value="TreeGrafter"/>
</dbReference>
<dbReference type="Pfam" id="PF00046">
    <property type="entry name" value="Homeodomain"/>
    <property type="match status" value="1"/>
</dbReference>
<comment type="similarity">
    <text evidence="2">Belongs to the paired homeobox family. Bicoid subfamily.</text>
</comment>
<dbReference type="InterPro" id="IPR051440">
    <property type="entry name" value="Goosecoid-like_HB"/>
</dbReference>